<comment type="caution">
    <text evidence="2">The sequence shown here is derived from an EMBL/GenBank/DDBJ whole genome shotgun (WGS) entry which is preliminary data.</text>
</comment>
<feature type="chain" id="PRO_5045914671" evidence="1">
    <location>
        <begin position="26"/>
        <end position="254"/>
    </location>
</feature>
<evidence type="ECO:0000313" key="2">
    <source>
        <dbReference type="EMBL" id="MBW6529561.1"/>
    </source>
</evidence>
<evidence type="ECO:0000256" key="1">
    <source>
        <dbReference type="SAM" id="SignalP"/>
    </source>
</evidence>
<organism evidence="2 3">
    <name type="scientific">Sphingomonas citri</name>
    <dbReference type="NCBI Taxonomy" id="2862499"/>
    <lineage>
        <taxon>Bacteria</taxon>
        <taxon>Pseudomonadati</taxon>
        <taxon>Pseudomonadota</taxon>
        <taxon>Alphaproteobacteria</taxon>
        <taxon>Sphingomonadales</taxon>
        <taxon>Sphingomonadaceae</taxon>
        <taxon>Sphingomonas</taxon>
    </lineage>
</organism>
<dbReference type="EMBL" id="JAHXZN010000001">
    <property type="protein sequence ID" value="MBW6529561.1"/>
    <property type="molecule type" value="Genomic_DNA"/>
</dbReference>
<gene>
    <name evidence="2" type="ORF">KZ820_02335</name>
</gene>
<feature type="signal peptide" evidence="1">
    <location>
        <begin position="1"/>
        <end position="25"/>
    </location>
</feature>
<reference evidence="2 3" key="1">
    <citation type="submission" date="2021-07" db="EMBL/GenBank/DDBJ databases">
        <title>Sphingomonas sp.</title>
        <authorList>
            <person name="Feng G."/>
            <person name="Li J."/>
            <person name="Pan M."/>
        </authorList>
    </citation>
    <scope>NUCLEOTIDE SEQUENCE [LARGE SCALE GENOMIC DNA]</scope>
    <source>
        <strain evidence="2 3">RRHST34</strain>
    </source>
</reference>
<proteinExistence type="predicted"/>
<keyword evidence="1" id="KW-0732">Signal</keyword>
<dbReference type="RefSeq" id="WP_219747086.1">
    <property type="nucleotide sequence ID" value="NZ_JAHXZN010000001.1"/>
</dbReference>
<name>A0ABS7BIW5_9SPHN</name>
<evidence type="ECO:0000313" key="3">
    <source>
        <dbReference type="Proteomes" id="UP000759103"/>
    </source>
</evidence>
<sequence>MSVCRAAVAACCVALAIGATEPVSAQERSAVRPGFTLPRGTVQILLLRPRITVGAQSTAGLFQANADWTAQARERIDAALAAAQRTLGNEVVRAPEAIGADTRLVADYQALFAVVAQSVIDYQFFKGNRLPTKKRADQFDWTLGPDVARIARGQGCDYALFVDTEDAYGSTGRKIFQLLAAATVGVGVRSGEHTGYAGLVDLRTGDLVWLNADRQMGGDVRTPEGAAKRVAELLEGFPGRAEVPAASATSQEAR</sequence>
<protein>
    <submittedName>
        <fullName evidence="2">Uncharacterized protein</fullName>
    </submittedName>
</protein>
<accession>A0ABS7BIW5</accession>
<dbReference type="Proteomes" id="UP000759103">
    <property type="component" value="Unassembled WGS sequence"/>
</dbReference>
<keyword evidence="3" id="KW-1185">Reference proteome</keyword>